<dbReference type="AlphaFoldDB" id="A0A4Y2ESV7"/>
<keyword evidence="2" id="KW-1185">Reference proteome</keyword>
<protein>
    <submittedName>
        <fullName evidence="1">Uncharacterized protein</fullName>
    </submittedName>
</protein>
<reference evidence="1 2" key="1">
    <citation type="journal article" date="2019" name="Sci. Rep.">
        <title>Orb-weaving spider Araneus ventricosus genome elucidates the spidroin gene catalogue.</title>
        <authorList>
            <person name="Kono N."/>
            <person name="Nakamura H."/>
            <person name="Ohtoshi R."/>
            <person name="Moran D.A.P."/>
            <person name="Shinohara A."/>
            <person name="Yoshida Y."/>
            <person name="Fujiwara M."/>
            <person name="Mori M."/>
            <person name="Tomita M."/>
            <person name="Arakawa K."/>
        </authorList>
    </citation>
    <scope>NUCLEOTIDE SEQUENCE [LARGE SCALE GENOMIC DNA]</scope>
</reference>
<dbReference type="Proteomes" id="UP000499080">
    <property type="component" value="Unassembled WGS sequence"/>
</dbReference>
<comment type="caution">
    <text evidence="1">The sequence shown here is derived from an EMBL/GenBank/DDBJ whole genome shotgun (WGS) entry which is preliminary data.</text>
</comment>
<sequence>MVLAFEHGTLQLQCRDLTTRLPRPSVEEQGGYLCPKPFLQGVEHSILELRIRNLATSAHGPLSVISGSVMICWQRLGFDRFKTRFPQTIRQVRDPGALYICWGENFSNCCGMESWRRECWFRHHSYDLTMS</sequence>
<evidence type="ECO:0000313" key="1">
    <source>
        <dbReference type="EMBL" id="GBM32342.1"/>
    </source>
</evidence>
<dbReference type="EMBL" id="BGPR01000706">
    <property type="protein sequence ID" value="GBM32342.1"/>
    <property type="molecule type" value="Genomic_DNA"/>
</dbReference>
<name>A0A4Y2ESV7_ARAVE</name>
<gene>
    <name evidence="1" type="ORF">AVEN_10674_1</name>
</gene>
<accession>A0A4Y2ESV7</accession>
<proteinExistence type="predicted"/>
<evidence type="ECO:0000313" key="2">
    <source>
        <dbReference type="Proteomes" id="UP000499080"/>
    </source>
</evidence>
<organism evidence="1 2">
    <name type="scientific">Araneus ventricosus</name>
    <name type="common">Orbweaver spider</name>
    <name type="synonym">Epeira ventricosa</name>
    <dbReference type="NCBI Taxonomy" id="182803"/>
    <lineage>
        <taxon>Eukaryota</taxon>
        <taxon>Metazoa</taxon>
        <taxon>Ecdysozoa</taxon>
        <taxon>Arthropoda</taxon>
        <taxon>Chelicerata</taxon>
        <taxon>Arachnida</taxon>
        <taxon>Araneae</taxon>
        <taxon>Araneomorphae</taxon>
        <taxon>Entelegynae</taxon>
        <taxon>Araneoidea</taxon>
        <taxon>Araneidae</taxon>
        <taxon>Araneus</taxon>
    </lineage>
</organism>